<dbReference type="InterPro" id="IPR013767">
    <property type="entry name" value="PAS_fold"/>
</dbReference>
<dbReference type="SMART" id="SM00091">
    <property type="entry name" value="PAS"/>
    <property type="match status" value="2"/>
</dbReference>
<dbReference type="CDD" id="cd00130">
    <property type="entry name" value="PAS"/>
    <property type="match status" value="2"/>
</dbReference>
<proteinExistence type="predicted"/>
<dbReference type="InterPro" id="IPR000700">
    <property type="entry name" value="PAS-assoc_C"/>
</dbReference>
<keyword evidence="4" id="KW-0808">Transferase</keyword>
<dbReference type="SUPFAM" id="SSF47757">
    <property type="entry name" value="Chemotaxis receptor methyltransferase CheR, N-terminal domain"/>
    <property type="match status" value="1"/>
</dbReference>
<name>A0A1I0L3N7_9BACT</name>
<evidence type="ECO:0000256" key="1">
    <source>
        <dbReference type="ARBA" id="ARBA00001541"/>
    </source>
</evidence>
<dbReference type="InterPro" id="IPR036804">
    <property type="entry name" value="CheR_N_sf"/>
</dbReference>
<dbReference type="RefSeq" id="WP_093525108.1">
    <property type="nucleotide sequence ID" value="NZ_FOIJ01000018.1"/>
</dbReference>
<evidence type="ECO:0000313" key="11">
    <source>
        <dbReference type="Proteomes" id="UP000199181"/>
    </source>
</evidence>
<dbReference type="NCBIfam" id="TIGR00229">
    <property type="entry name" value="sensory_box"/>
    <property type="match status" value="2"/>
</dbReference>
<dbReference type="SUPFAM" id="SSF55785">
    <property type="entry name" value="PYP-like sensor domain (PAS domain)"/>
    <property type="match status" value="2"/>
</dbReference>
<dbReference type="InterPro" id="IPR029063">
    <property type="entry name" value="SAM-dependent_MTases_sf"/>
</dbReference>
<gene>
    <name evidence="10" type="ORF">SAMN05443639_118116</name>
</gene>
<dbReference type="Pfam" id="PF03705">
    <property type="entry name" value="CheR_N"/>
    <property type="match status" value="1"/>
</dbReference>
<dbReference type="InterPro" id="IPR022642">
    <property type="entry name" value="CheR_C"/>
</dbReference>
<feature type="domain" description="PAC" evidence="8">
    <location>
        <begin position="382"/>
        <end position="434"/>
    </location>
</feature>
<feature type="domain" description="CheR-type methyltransferase" evidence="9">
    <location>
        <begin position="1"/>
        <end position="273"/>
    </location>
</feature>
<dbReference type="InterPro" id="IPR000780">
    <property type="entry name" value="CheR_MeTrfase"/>
</dbReference>
<feature type="domain" description="PAS" evidence="7">
    <location>
        <begin position="526"/>
        <end position="589"/>
    </location>
</feature>
<evidence type="ECO:0000256" key="6">
    <source>
        <dbReference type="SAM" id="MobiDB-lite"/>
    </source>
</evidence>
<dbReference type="EMBL" id="FOIJ01000018">
    <property type="protein sequence ID" value="SEU34095.1"/>
    <property type="molecule type" value="Genomic_DNA"/>
</dbReference>
<keyword evidence="5" id="KW-0949">S-adenosyl-L-methionine</keyword>
<dbReference type="PROSITE" id="PS50123">
    <property type="entry name" value="CHER"/>
    <property type="match status" value="1"/>
</dbReference>
<dbReference type="PRINTS" id="PR00996">
    <property type="entry name" value="CHERMTFRASE"/>
</dbReference>
<evidence type="ECO:0000256" key="3">
    <source>
        <dbReference type="ARBA" id="ARBA00022603"/>
    </source>
</evidence>
<evidence type="ECO:0000259" key="9">
    <source>
        <dbReference type="PROSITE" id="PS50123"/>
    </source>
</evidence>
<evidence type="ECO:0000256" key="2">
    <source>
        <dbReference type="ARBA" id="ARBA00012534"/>
    </source>
</evidence>
<protein>
    <recommendedName>
        <fullName evidence="2">protein-glutamate O-methyltransferase</fullName>
        <ecNumber evidence="2">2.1.1.80</ecNumber>
    </recommendedName>
</protein>
<evidence type="ECO:0000259" key="8">
    <source>
        <dbReference type="PROSITE" id="PS50113"/>
    </source>
</evidence>
<dbReference type="InterPro" id="IPR035965">
    <property type="entry name" value="PAS-like_dom_sf"/>
</dbReference>
<comment type="catalytic activity">
    <reaction evidence="1">
        <text>L-glutamyl-[protein] + S-adenosyl-L-methionine = [protein]-L-glutamate 5-O-methyl ester + S-adenosyl-L-homocysteine</text>
        <dbReference type="Rhea" id="RHEA:24452"/>
        <dbReference type="Rhea" id="RHEA-COMP:10208"/>
        <dbReference type="Rhea" id="RHEA-COMP:10311"/>
        <dbReference type="ChEBI" id="CHEBI:29973"/>
        <dbReference type="ChEBI" id="CHEBI:57856"/>
        <dbReference type="ChEBI" id="CHEBI:59789"/>
        <dbReference type="ChEBI" id="CHEBI:82795"/>
        <dbReference type="EC" id="2.1.1.80"/>
    </reaction>
</comment>
<feature type="domain" description="PAS" evidence="7">
    <location>
        <begin position="307"/>
        <end position="355"/>
    </location>
</feature>
<dbReference type="PROSITE" id="PS50112">
    <property type="entry name" value="PAS"/>
    <property type="match status" value="2"/>
</dbReference>
<dbReference type="EC" id="2.1.1.80" evidence="2"/>
<dbReference type="Gene3D" id="3.40.50.150">
    <property type="entry name" value="Vaccinia Virus protein VP39"/>
    <property type="match status" value="1"/>
</dbReference>
<dbReference type="AlphaFoldDB" id="A0A1I0L3N7"/>
<dbReference type="InterPro" id="IPR000014">
    <property type="entry name" value="PAS"/>
</dbReference>
<keyword evidence="11" id="KW-1185">Reference proteome</keyword>
<accession>A0A1I0L3N7</accession>
<evidence type="ECO:0000256" key="4">
    <source>
        <dbReference type="ARBA" id="ARBA00022679"/>
    </source>
</evidence>
<dbReference type="GO" id="GO:0032259">
    <property type="term" value="P:methylation"/>
    <property type="evidence" value="ECO:0007669"/>
    <property type="project" value="UniProtKB-KW"/>
</dbReference>
<organism evidence="10 11">
    <name type="scientific">Stigmatella erecta</name>
    <dbReference type="NCBI Taxonomy" id="83460"/>
    <lineage>
        <taxon>Bacteria</taxon>
        <taxon>Pseudomonadati</taxon>
        <taxon>Myxococcota</taxon>
        <taxon>Myxococcia</taxon>
        <taxon>Myxococcales</taxon>
        <taxon>Cystobacterineae</taxon>
        <taxon>Archangiaceae</taxon>
        <taxon>Stigmatella</taxon>
    </lineage>
</organism>
<feature type="region of interest" description="Disordered" evidence="6">
    <location>
        <begin position="447"/>
        <end position="478"/>
    </location>
</feature>
<dbReference type="InterPro" id="IPR022641">
    <property type="entry name" value="CheR_N"/>
</dbReference>
<reference evidence="11" key="1">
    <citation type="submission" date="2016-10" db="EMBL/GenBank/DDBJ databases">
        <authorList>
            <person name="Varghese N."/>
            <person name="Submissions S."/>
        </authorList>
    </citation>
    <scope>NUCLEOTIDE SEQUENCE [LARGE SCALE GENOMIC DNA]</scope>
    <source>
        <strain evidence="11">DSM 16858</strain>
    </source>
</reference>
<dbReference type="GO" id="GO:0006355">
    <property type="term" value="P:regulation of DNA-templated transcription"/>
    <property type="evidence" value="ECO:0007669"/>
    <property type="project" value="InterPro"/>
</dbReference>
<evidence type="ECO:0000259" key="7">
    <source>
        <dbReference type="PROSITE" id="PS50112"/>
    </source>
</evidence>
<sequence>MAASKPPRDNELEAILEKVRQVRNFDFRNYKRATLQRRIERRMAATRCRTRSAYLALLERDTNEVNTLVSSMLIKLTTFFRDPEVWTSLRKVVKELVRKRRPDQELRIWSAGCATGEEAYSIAIAAAEAMGPGMPGTELKVFGTDVDEGAIAFARRGVYTLQQLEGCSKEQLARWFVPASGGYAVRKEIRRSVVFGVNNLVSDAPVSRIDLILCRNVFIYLDSELQKRALARFHFALRRDGVLALGRSELIPFAAKLFAPEDLPRRIYRKDGRQELPWAPQHSVTPPGEAPEPARRSADTPPSLAPQHAFLRDVLDSHPCPLIATDAHGTVTLFNQAASRLWSRHEKDILGKRLVTLALPGLSQELLVEQSARVKAGRAERESGDGTLDVPGGEPLAIRAQVVPLRSESAEHTGLLYAVHDVTALRSLEHSLQRANDELNTANLRLQSSNEELRASNEELETTNEELQSANEELQTTNEELQSTNEELETTNEELQSTNAELDTTNRELAHRTQEIDAMDFCQHTIIRTLSTGVVVLSATGHITTWNLAAERLLGLTEREATGQLLWTLRIPALSRSLLSRLHKNLAANHPLRQEEVRYQLPHGGRGRATLVATPLILDSQILGAVILFEDTTRMNTLSQENREMKDRLKT</sequence>
<dbReference type="Pfam" id="PF08448">
    <property type="entry name" value="PAS_4"/>
    <property type="match status" value="1"/>
</dbReference>
<dbReference type="Gene3D" id="1.10.155.10">
    <property type="entry name" value="Chemotaxis receptor methyltransferase CheR, N-terminal domain"/>
    <property type="match status" value="1"/>
</dbReference>
<dbReference type="Gene3D" id="3.30.450.20">
    <property type="entry name" value="PAS domain"/>
    <property type="match status" value="2"/>
</dbReference>
<dbReference type="Pfam" id="PF01739">
    <property type="entry name" value="CheR"/>
    <property type="match status" value="1"/>
</dbReference>
<dbReference type="Gene3D" id="1.10.287.620">
    <property type="entry name" value="Helix Hairpins"/>
    <property type="match status" value="1"/>
</dbReference>
<dbReference type="Proteomes" id="UP000199181">
    <property type="component" value="Unassembled WGS sequence"/>
</dbReference>
<dbReference type="SUPFAM" id="SSF53335">
    <property type="entry name" value="S-adenosyl-L-methionine-dependent methyltransferases"/>
    <property type="match status" value="1"/>
</dbReference>
<dbReference type="SMART" id="SM00138">
    <property type="entry name" value="MeTrc"/>
    <property type="match status" value="1"/>
</dbReference>
<feature type="region of interest" description="Disordered" evidence="6">
    <location>
        <begin position="276"/>
        <end position="303"/>
    </location>
</feature>
<evidence type="ECO:0000256" key="5">
    <source>
        <dbReference type="ARBA" id="ARBA00022691"/>
    </source>
</evidence>
<dbReference type="Pfam" id="PF00989">
    <property type="entry name" value="PAS"/>
    <property type="match status" value="1"/>
</dbReference>
<dbReference type="InterPro" id="IPR013656">
    <property type="entry name" value="PAS_4"/>
</dbReference>
<dbReference type="InterPro" id="IPR050903">
    <property type="entry name" value="Bact_Chemotaxis_MeTrfase"/>
</dbReference>
<dbReference type="PANTHER" id="PTHR24422">
    <property type="entry name" value="CHEMOTAXIS PROTEIN METHYLTRANSFERASE"/>
    <property type="match status" value="1"/>
</dbReference>
<dbReference type="PROSITE" id="PS50113">
    <property type="entry name" value="PAC"/>
    <property type="match status" value="1"/>
</dbReference>
<evidence type="ECO:0000313" key="10">
    <source>
        <dbReference type="EMBL" id="SEU34095.1"/>
    </source>
</evidence>
<dbReference type="GO" id="GO:0008983">
    <property type="term" value="F:protein-glutamate O-methyltransferase activity"/>
    <property type="evidence" value="ECO:0007669"/>
    <property type="project" value="UniProtKB-EC"/>
</dbReference>
<keyword evidence="3" id="KW-0489">Methyltransferase</keyword>